<protein>
    <recommendedName>
        <fullName evidence="2">Glycosyltransferase 2-like domain-containing protein</fullName>
    </recommendedName>
</protein>
<dbReference type="Gene3D" id="3.90.550.10">
    <property type="entry name" value="Spore Coat Polysaccharide Biosynthesis Protein SpsA, Chain A"/>
    <property type="match status" value="1"/>
</dbReference>
<dbReference type="InterPro" id="IPR029044">
    <property type="entry name" value="Nucleotide-diphossugar_trans"/>
</dbReference>
<reference evidence="3 4" key="1">
    <citation type="submission" date="2015-09" db="EMBL/GenBank/DDBJ databases">
        <title>Genome sequencing project for genomic taxonomy and phylogenomics of Bacillus-like bacteria.</title>
        <authorList>
            <person name="Liu B."/>
            <person name="Wang J."/>
            <person name="Zhu Y."/>
            <person name="Liu G."/>
            <person name="Chen Q."/>
            <person name="Chen Z."/>
            <person name="Lan J."/>
            <person name="Che J."/>
            <person name="Ge C."/>
            <person name="Shi H."/>
            <person name="Pan Z."/>
            <person name="Liu X."/>
        </authorList>
    </citation>
    <scope>NUCLEOTIDE SEQUENCE [LARGE SCALE GENOMIC DNA]</scope>
    <source>
        <strain evidence="3 4">DSM 8552</strain>
    </source>
</reference>
<gene>
    <name evidence="3" type="ORF">AN963_09115</name>
</gene>
<feature type="domain" description="Glycosyltransferase 2-like" evidence="2">
    <location>
        <begin position="12"/>
        <end position="135"/>
    </location>
</feature>
<comment type="caution">
    <text evidence="3">The sequence shown here is derived from an EMBL/GenBank/DDBJ whole genome shotgun (WGS) entry which is preliminary data.</text>
</comment>
<dbReference type="Proteomes" id="UP000051063">
    <property type="component" value="Unassembled WGS sequence"/>
</dbReference>
<evidence type="ECO:0000259" key="2">
    <source>
        <dbReference type="Pfam" id="PF00535"/>
    </source>
</evidence>
<evidence type="ECO:0000313" key="3">
    <source>
        <dbReference type="EMBL" id="KQL49841.1"/>
    </source>
</evidence>
<feature type="compositionally biased region" description="Basic residues" evidence="1">
    <location>
        <begin position="268"/>
        <end position="285"/>
    </location>
</feature>
<dbReference type="Pfam" id="PF00535">
    <property type="entry name" value="Glycos_transf_2"/>
    <property type="match status" value="1"/>
</dbReference>
<dbReference type="InterPro" id="IPR001173">
    <property type="entry name" value="Glyco_trans_2-like"/>
</dbReference>
<evidence type="ECO:0000256" key="1">
    <source>
        <dbReference type="SAM" id="MobiDB-lite"/>
    </source>
</evidence>
<dbReference type="RefSeq" id="WP_055744164.1">
    <property type="nucleotide sequence ID" value="NZ_LJJB01000007.1"/>
</dbReference>
<keyword evidence="4" id="KW-1185">Reference proteome</keyword>
<proteinExistence type="predicted"/>
<feature type="region of interest" description="Disordered" evidence="1">
    <location>
        <begin position="263"/>
        <end position="285"/>
    </location>
</feature>
<dbReference type="EMBL" id="LJJB01000007">
    <property type="protein sequence ID" value="KQL49841.1"/>
    <property type="molecule type" value="Genomic_DNA"/>
</dbReference>
<evidence type="ECO:0000313" key="4">
    <source>
        <dbReference type="Proteomes" id="UP000051063"/>
    </source>
</evidence>
<sequence length="285" mass="32140">MDNLLDDRPEVSVVIPVSDDAKTLRQMLENVNRMAFSAEVIVVCPTWTRISVPQAYSSRVHVIPSDSFHTYDQGRSLGSYHARGEVVLFLDERVIVAPALLKKYVTAIKNGADIAVTESAPFRPDNKLAAPRQAYRLLNHLLGLVDFGDSTMSKVPYACNQRALEIMGYEGLCTPPVGWVKAVKEKLAIVKISPEPAIQWWNASRDTMKKSKSQVLHDHTKAIRTILDDIGRRGGLPDGERYRSLLKVPGRLHLRSVFYQQPNESKRGKWGGKRKKKQTNVRKKR</sequence>
<name>A0ABR5NEL0_BRECH</name>
<dbReference type="SUPFAM" id="SSF53448">
    <property type="entry name" value="Nucleotide-diphospho-sugar transferases"/>
    <property type="match status" value="1"/>
</dbReference>
<accession>A0ABR5NEL0</accession>
<organism evidence="3 4">
    <name type="scientific">Brevibacillus choshinensis</name>
    <dbReference type="NCBI Taxonomy" id="54911"/>
    <lineage>
        <taxon>Bacteria</taxon>
        <taxon>Bacillati</taxon>
        <taxon>Bacillota</taxon>
        <taxon>Bacilli</taxon>
        <taxon>Bacillales</taxon>
        <taxon>Paenibacillaceae</taxon>
        <taxon>Brevibacillus</taxon>
    </lineage>
</organism>
<dbReference type="CDD" id="cd00761">
    <property type="entry name" value="Glyco_tranf_GTA_type"/>
    <property type="match status" value="1"/>
</dbReference>